<dbReference type="Pfam" id="PF00076">
    <property type="entry name" value="RRM_1"/>
    <property type="match status" value="1"/>
</dbReference>
<gene>
    <name evidence="7" type="ORF">V6N12_017722</name>
</gene>
<dbReference type="CDD" id="cd00590">
    <property type="entry name" value="RRM_SF"/>
    <property type="match status" value="1"/>
</dbReference>
<protein>
    <recommendedName>
        <fullName evidence="6">RRM domain-containing protein</fullName>
    </recommendedName>
</protein>
<evidence type="ECO:0000256" key="4">
    <source>
        <dbReference type="PROSITE-ProRule" id="PRU00176"/>
    </source>
</evidence>
<proteinExistence type="predicted"/>
<organism evidence="7 8">
    <name type="scientific">Hibiscus sabdariffa</name>
    <name type="common">roselle</name>
    <dbReference type="NCBI Taxonomy" id="183260"/>
    <lineage>
        <taxon>Eukaryota</taxon>
        <taxon>Viridiplantae</taxon>
        <taxon>Streptophyta</taxon>
        <taxon>Embryophyta</taxon>
        <taxon>Tracheophyta</taxon>
        <taxon>Spermatophyta</taxon>
        <taxon>Magnoliopsida</taxon>
        <taxon>eudicotyledons</taxon>
        <taxon>Gunneridae</taxon>
        <taxon>Pentapetalae</taxon>
        <taxon>rosids</taxon>
        <taxon>malvids</taxon>
        <taxon>Malvales</taxon>
        <taxon>Malvaceae</taxon>
        <taxon>Malvoideae</taxon>
        <taxon>Hibiscus</taxon>
    </lineage>
</organism>
<dbReference type="Proteomes" id="UP001472677">
    <property type="component" value="Unassembled WGS sequence"/>
</dbReference>
<evidence type="ECO:0000313" key="7">
    <source>
        <dbReference type="EMBL" id="KAK8492900.1"/>
    </source>
</evidence>
<reference evidence="7 8" key="1">
    <citation type="journal article" date="2024" name="G3 (Bethesda)">
        <title>Genome assembly of Hibiscus sabdariffa L. provides insights into metabolisms of medicinal natural products.</title>
        <authorList>
            <person name="Kim T."/>
        </authorList>
    </citation>
    <scope>NUCLEOTIDE SEQUENCE [LARGE SCALE GENOMIC DNA]</scope>
    <source>
        <strain evidence="7">TK-2024</strain>
        <tissue evidence="7">Old leaves</tissue>
    </source>
</reference>
<feature type="compositionally biased region" description="Basic and acidic residues" evidence="5">
    <location>
        <begin position="560"/>
        <end position="583"/>
    </location>
</feature>
<feature type="domain" description="RRM" evidence="6">
    <location>
        <begin position="41"/>
        <end position="121"/>
    </location>
</feature>
<evidence type="ECO:0000256" key="1">
    <source>
        <dbReference type="ARBA" id="ARBA00022664"/>
    </source>
</evidence>
<keyword evidence="3" id="KW-0508">mRNA splicing</keyword>
<keyword evidence="2" id="KW-0747">Spliceosome</keyword>
<keyword evidence="8" id="KW-1185">Reference proteome</keyword>
<evidence type="ECO:0000256" key="3">
    <source>
        <dbReference type="ARBA" id="ARBA00023187"/>
    </source>
</evidence>
<dbReference type="EMBL" id="JBBPBM010000678">
    <property type="protein sequence ID" value="KAK8492900.1"/>
    <property type="molecule type" value="Genomic_DNA"/>
</dbReference>
<dbReference type="SMART" id="SM00360">
    <property type="entry name" value="RRM"/>
    <property type="match status" value="1"/>
</dbReference>
<dbReference type="InterPro" id="IPR050907">
    <property type="entry name" value="SRSF"/>
</dbReference>
<comment type="caution">
    <text evidence="7">The sequence shown here is derived from an EMBL/GenBank/DDBJ whole genome shotgun (WGS) entry which is preliminary data.</text>
</comment>
<dbReference type="PROSITE" id="PS50102">
    <property type="entry name" value="RRM"/>
    <property type="match status" value="1"/>
</dbReference>
<dbReference type="PANTHER" id="PTHR23147">
    <property type="entry name" value="SERINE/ARGININE RICH SPLICING FACTOR"/>
    <property type="match status" value="1"/>
</dbReference>
<feature type="region of interest" description="Disordered" evidence="5">
    <location>
        <begin position="556"/>
        <end position="583"/>
    </location>
</feature>
<dbReference type="Gene3D" id="3.30.70.330">
    <property type="match status" value="1"/>
</dbReference>
<evidence type="ECO:0000256" key="2">
    <source>
        <dbReference type="ARBA" id="ARBA00022728"/>
    </source>
</evidence>
<evidence type="ECO:0000256" key="5">
    <source>
        <dbReference type="SAM" id="MobiDB-lite"/>
    </source>
</evidence>
<keyword evidence="4" id="KW-0694">RNA-binding</keyword>
<evidence type="ECO:0000313" key="8">
    <source>
        <dbReference type="Proteomes" id="UP001472677"/>
    </source>
</evidence>
<feature type="region of interest" description="Disordered" evidence="5">
    <location>
        <begin position="383"/>
        <end position="405"/>
    </location>
</feature>
<accession>A0ABR2AHV1</accession>
<dbReference type="InterPro" id="IPR000504">
    <property type="entry name" value="RRM_dom"/>
</dbReference>
<dbReference type="InterPro" id="IPR012677">
    <property type="entry name" value="Nucleotide-bd_a/b_plait_sf"/>
</dbReference>
<keyword evidence="1" id="KW-0507">mRNA processing</keyword>
<dbReference type="SUPFAM" id="SSF54928">
    <property type="entry name" value="RNA-binding domain, RBD"/>
    <property type="match status" value="1"/>
</dbReference>
<name>A0ABR2AHV1_9ROSI</name>
<evidence type="ECO:0000259" key="6">
    <source>
        <dbReference type="PROSITE" id="PS50102"/>
    </source>
</evidence>
<sequence>MGEEESGKERAIVDEGKGKPIAVVNSGGESQADGYENGVRWTVFVDNLSRRVSRGALWELFSYYGRVNHVFISMTNKKPKYKVSTFAFVRFGSEKAMNLAIEKTNNSKIDGRINTVSKAKFPVSTRRKVRSHNPGFKKLGPEGGGVSNQVNPSLIDPQIKGTKPMGLDSRTFKGVLIGKSESIRQANLVADGKIDIGGEKHKSLFDIHIPAKDITWIDCSLVGVLKHHYDLEFVQRALVSDGLNARVARWGNFNLSCIITFNSMEDKEEAWSKRDVGLSFWFSHVANLLNENGVPAAFFTVSLVDVPLHCWHKTFFKSFGNRWGTYIAIEEATRKMLDFSVAKLIIRAESPFDIPSTLTVRSLDRHFVIKTSVAECFKSMEKPSAGGDQRVTDHYSQSSPSVRDLPEFDGIDAPRDCAIYGDLDPPTIHSSKTIPLGHENFLNADDPGKIIVVGPDRSTKQSRSNWSNGLSDELNCPLVDNSNDLGEKLHTSPTFEFVPDSFDGLDNASSFKKFLGGLGQCVESIQNNQLPSVVNFPCSGRNGFRSSSQRRVIRLSNRNALDEPGSKDTNSKPNSLHEDPNIL</sequence>
<dbReference type="InterPro" id="IPR035979">
    <property type="entry name" value="RBD_domain_sf"/>
</dbReference>